<dbReference type="EMBL" id="JAUEPT010000082">
    <property type="protein sequence ID" value="KAK0433347.1"/>
    <property type="molecule type" value="Genomic_DNA"/>
</dbReference>
<evidence type="ECO:0000313" key="4">
    <source>
        <dbReference type="Proteomes" id="UP001175226"/>
    </source>
</evidence>
<comment type="caution">
    <text evidence="3">The sequence shown here is derived from an EMBL/GenBank/DDBJ whole genome shotgun (WGS) entry which is preliminary data.</text>
</comment>
<sequence length="313" mass="34823">MRTDGSYFILILKMSSSSATLDLTVGAIVVSSFFSFLTMGIVCVTAFYYVANFPNDALPIKLVVLANVILCIAGTITDGVWCYDWAVTNYGNPASMAILPVPAIIEIFFVGFTSLLVQCFYSWRLWVITHKRNYWLPIAICILSVTQMSVIIWVVSYWANHRLMTDIGGVMPVAYIWLASSIAADLLITVGMSWYLKWKLPSSIFSSTLFNQIISRTVQANVLSLISQVLTFAFYKADIGLYFFLIDFTIVKVYTFSLLCSLNGRERKAAVQTRPRADSEVLTLGIMAAGTTSRSSPTMHWSIKKDDASVGEC</sequence>
<protein>
    <recommendedName>
        <fullName evidence="2">DUF6534 domain-containing protein</fullName>
    </recommendedName>
</protein>
<gene>
    <name evidence="3" type="ORF">EV421DRAFT_1436994</name>
</gene>
<dbReference type="AlphaFoldDB" id="A0AA39J155"/>
<dbReference type="PANTHER" id="PTHR40465">
    <property type="entry name" value="CHROMOSOME 1, WHOLE GENOME SHOTGUN SEQUENCE"/>
    <property type="match status" value="1"/>
</dbReference>
<feature type="transmembrane region" description="Helical" evidence="1">
    <location>
        <begin position="101"/>
        <end position="123"/>
    </location>
</feature>
<dbReference type="PANTHER" id="PTHR40465:SF1">
    <property type="entry name" value="DUF6534 DOMAIN-CONTAINING PROTEIN"/>
    <property type="match status" value="1"/>
</dbReference>
<dbReference type="Pfam" id="PF20152">
    <property type="entry name" value="DUF6534"/>
    <property type="match status" value="1"/>
</dbReference>
<feature type="transmembrane region" description="Helical" evidence="1">
    <location>
        <begin position="23"/>
        <end position="50"/>
    </location>
</feature>
<evidence type="ECO:0000259" key="2">
    <source>
        <dbReference type="Pfam" id="PF20152"/>
    </source>
</evidence>
<keyword evidence="1" id="KW-1133">Transmembrane helix</keyword>
<dbReference type="Proteomes" id="UP001175226">
    <property type="component" value="Unassembled WGS sequence"/>
</dbReference>
<evidence type="ECO:0000313" key="3">
    <source>
        <dbReference type="EMBL" id="KAK0433347.1"/>
    </source>
</evidence>
<proteinExistence type="predicted"/>
<feature type="transmembrane region" description="Helical" evidence="1">
    <location>
        <begin position="135"/>
        <end position="155"/>
    </location>
</feature>
<reference evidence="3" key="1">
    <citation type="submission" date="2023-06" db="EMBL/GenBank/DDBJ databases">
        <authorList>
            <consortium name="Lawrence Berkeley National Laboratory"/>
            <person name="Ahrendt S."/>
            <person name="Sahu N."/>
            <person name="Indic B."/>
            <person name="Wong-Bajracharya J."/>
            <person name="Merenyi Z."/>
            <person name="Ke H.-M."/>
            <person name="Monk M."/>
            <person name="Kocsube S."/>
            <person name="Drula E."/>
            <person name="Lipzen A."/>
            <person name="Balint B."/>
            <person name="Henrissat B."/>
            <person name="Andreopoulos B."/>
            <person name="Martin F.M."/>
            <person name="Harder C.B."/>
            <person name="Rigling D."/>
            <person name="Ford K.L."/>
            <person name="Foster G.D."/>
            <person name="Pangilinan J."/>
            <person name="Papanicolaou A."/>
            <person name="Barry K."/>
            <person name="LaButti K."/>
            <person name="Viragh M."/>
            <person name="Koriabine M."/>
            <person name="Yan M."/>
            <person name="Riley R."/>
            <person name="Champramary S."/>
            <person name="Plett K.L."/>
            <person name="Tsai I.J."/>
            <person name="Slot J."/>
            <person name="Sipos G."/>
            <person name="Plett J."/>
            <person name="Nagy L.G."/>
            <person name="Grigoriev I.V."/>
        </authorList>
    </citation>
    <scope>NUCLEOTIDE SEQUENCE</scope>
    <source>
        <strain evidence="3">FPL87.14</strain>
    </source>
</reference>
<evidence type="ECO:0000256" key="1">
    <source>
        <dbReference type="SAM" id="Phobius"/>
    </source>
</evidence>
<keyword evidence="4" id="KW-1185">Reference proteome</keyword>
<name>A0AA39J155_9AGAR</name>
<keyword evidence="1" id="KW-0812">Transmembrane</keyword>
<dbReference type="InterPro" id="IPR045339">
    <property type="entry name" value="DUF6534"/>
</dbReference>
<organism evidence="3 4">
    <name type="scientific">Armillaria borealis</name>
    <dbReference type="NCBI Taxonomy" id="47425"/>
    <lineage>
        <taxon>Eukaryota</taxon>
        <taxon>Fungi</taxon>
        <taxon>Dikarya</taxon>
        <taxon>Basidiomycota</taxon>
        <taxon>Agaricomycotina</taxon>
        <taxon>Agaricomycetes</taxon>
        <taxon>Agaricomycetidae</taxon>
        <taxon>Agaricales</taxon>
        <taxon>Marasmiineae</taxon>
        <taxon>Physalacriaceae</taxon>
        <taxon>Armillaria</taxon>
    </lineage>
</organism>
<feature type="domain" description="DUF6534" evidence="2">
    <location>
        <begin position="181"/>
        <end position="266"/>
    </location>
</feature>
<feature type="transmembrane region" description="Helical" evidence="1">
    <location>
        <begin position="241"/>
        <end position="262"/>
    </location>
</feature>
<keyword evidence="1" id="KW-0472">Membrane</keyword>
<feature type="transmembrane region" description="Helical" evidence="1">
    <location>
        <begin position="62"/>
        <end position="81"/>
    </location>
</feature>
<feature type="transmembrane region" description="Helical" evidence="1">
    <location>
        <begin position="217"/>
        <end position="235"/>
    </location>
</feature>
<feature type="transmembrane region" description="Helical" evidence="1">
    <location>
        <begin position="175"/>
        <end position="196"/>
    </location>
</feature>
<accession>A0AA39J155</accession>